<feature type="compositionally biased region" description="Low complexity" evidence="1">
    <location>
        <begin position="334"/>
        <end position="347"/>
    </location>
</feature>
<feature type="compositionally biased region" description="Polar residues" evidence="1">
    <location>
        <begin position="297"/>
        <end position="320"/>
    </location>
</feature>
<dbReference type="Gene3D" id="2.40.400.10">
    <property type="entry name" value="Acetoacetate decarboxylase-like"/>
    <property type="match status" value="1"/>
</dbReference>
<protein>
    <recommendedName>
        <fullName evidence="4">Proteasome assembly chaperone 2</fullName>
    </recommendedName>
</protein>
<dbReference type="SUPFAM" id="SSF160104">
    <property type="entry name" value="Acetoacetate decarboxylase-like"/>
    <property type="match status" value="1"/>
</dbReference>
<evidence type="ECO:0000256" key="1">
    <source>
        <dbReference type="SAM" id="MobiDB-lite"/>
    </source>
</evidence>
<dbReference type="InterPro" id="IPR023375">
    <property type="entry name" value="ADC_dom_sf"/>
</dbReference>
<name>A0AAW1SW09_9CHLO</name>
<accession>A0AAW1SW09</accession>
<evidence type="ECO:0000313" key="2">
    <source>
        <dbReference type="EMBL" id="KAK9859372.1"/>
    </source>
</evidence>
<gene>
    <name evidence="2" type="ORF">WJX84_003612</name>
</gene>
<feature type="region of interest" description="Disordered" evidence="1">
    <location>
        <begin position="287"/>
        <end position="372"/>
    </location>
</feature>
<dbReference type="AlphaFoldDB" id="A0AAW1SW09"/>
<comment type="caution">
    <text evidence="2">The sequence shown here is derived from an EMBL/GenBank/DDBJ whole genome shotgun (WGS) entry which is preliminary data.</text>
</comment>
<dbReference type="Gene3D" id="3.40.50.10900">
    <property type="entry name" value="PAC-like subunit"/>
    <property type="match status" value="1"/>
</dbReference>
<organism evidence="2 3">
    <name type="scientific">Apatococcus fuscideae</name>
    <dbReference type="NCBI Taxonomy" id="2026836"/>
    <lineage>
        <taxon>Eukaryota</taxon>
        <taxon>Viridiplantae</taxon>
        <taxon>Chlorophyta</taxon>
        <taxon>core chlorophytes</taxon>
        <taxon>Trebouxiophyceae</taxon>
        <taxon>Chlorellales</taxon>
        <taxon>Chlorellaceae</taxon>
        <taxon>Apatococcus</taxon>
    </lineage>
</organism>
<evidence type="ECO:0008006" key="4">
    <source>
        <dbReference type="Google" id="ProtNLM"/>
    </source>
</evidence>
<dbReference type="Pfam" id="PF09754">
    <property type="entry name" value="PAC2"/>
    <property type="match status" value="1"/>
</dbReference>
<dbReference type="PANTHER" id="PTHR35467:SF2">
    <property type="entry name" value="PROTEIN NEOXANTHIN-DEFICIENT 1"/>
    <property type="match status" value="1"/>
</dbReference>
<sequence>MQLVQIAQQPATLEGKSLVLPAVSVGNVGQLALDLLINTAAAPCTGRLQTTCLLPCIGRGAYDHQPAESLATPLELYIPKVGSVAYLQQRSPAALGQQAVFAKQLAEQLQKLRPEEVVVLASLDAAGRFDHQLSQPPVSFRSSSPELSQRCQALDIPELQAAPASEPAYEDSPDQTFQQGSAEICKSLRPACMVYSSPPWCFSGRAFYQLQLVKLEEARKYIPPEFKIVSAFGHTLGGFYLARYSDSPVGAFDELVVLSGLIWDFPASCAWAARVYVNDKDARTHGKQHVGLPSRVASFSQRPPSSNFQGPHQTWWNEGLQTPAAPLNPGDYRASSGSAAISSSSSSNESHPEGVVIRNEERTGSRWPFRSGPRQLQSPVCCLSLPAAHHGRRGPQISLPLPSFSGGTADHPGLLQYTVQLKANMRPVKAARVCAALPSPEDGHTSSSEAIQSLLTGRPVIAFAFDNMQMTVAQPREPAKFKRRLEPYVPQLQAVC</sequence>
<dbReference type="InterPro" id="IPR039343">
    <property type="entry name" value="NDX1-like"/>
</dbReference>
<reference evidence="2 3" key="1">
    <citation type="journal article" date="2024" name="Nat. Commun.">
        <title>Phylogenomics reveals the evolutionary origins of lichenization in chlorophyte algae.</title>
        <authorList>
            <person name="Puginier C."/>
            <person name="Libourel C."/>
            <person name="Otte J."/>
            <person name="Skaloud P."/>
            <person name="Haon M."/>
            <person name="Grisel S."/>
            <person name="Petersen M."/>
            <person name="Berrin J.G."/>
            <person name="Delaux P.M."/>
            <person name="Dal Grande F."/>
            <person name="Keller J."/>
        </authorList>
    </citation>
    <scope>NUCLEOTIDE SEQUENCE [LARGE SCALE GENOMIC DNA]</scope>
    <source>
        <strain evidence="2 3">SAG 2523</strain>
    </source>
</reference>
<evidence type="ECO:0000313" key="3">
    <source>
        <dbReference type="Proteomes" id="UP001485043"/>
    </source>
</evidence>
<dbReference type="InterPro" id="IPR038389">
    <property type="entry name" value="PSMG2_sf"/>
</dbReference>
<dbReference type="EMBL" id="JALJOV010000879">
    <property type="protein sequence ID" value="KAK9859372.1"/>
    <property type="molecule type" value="Genomic_DNA"/>
</dbReference>
<proteinExistence type="predicted"/>
<dbReference type="InterPro" id="IPR019151">
    <property type="entry name" value="Proteasome_assmbl_chaperone_2"/>
</dbReference>
<keyword evidence="3" id="KW-1185">Reference proteome</keyword>
<dbReference type="PANTHER" id="PTHR35467">
    <property type="match status" value="1"/>
</dbReference>
<dbReference type="Proteomes" id="UP001485043">
    <property type="component" value="Unassembled WGS sequence"/>
</dbReference>